<dbReference type="EMBL" id="JBIALX010000016">
    <property type="protein sequence ID" value="MFF0457535.1"/>
    <property type="molecule type" value="Genomic_DNA"/>
</dbReference>
<dbReference type="RefSeq" id="WP_387254778.1">
    <property type="nucleotide sequence ID" value="NZ_JBIALX010000016.1"/>
</dbReference>
<dbReference type="Proteomes" id="UP001601521">
    <property type="component" value="Unassembled WGS sequence"/>
</dbReference>
<keyword evidence="2" id="KW-1185">Reference proteome</keyword>
<keyword evidence="1" id="KW-0378">Hydrolase</keyword>
<accession>A0ABW6NQW0</accession>
<dbReference type="SUPFAM" id="SSF53474">
    <property type="entry name" value="alpha/beta-Hydrolases"/>
    <property type="match status" value="1"/>
</dbReference>
<comment type="caution">
    <text evidence="1">The sequence shown here is derived from an EMBL/GenBank/DDBJ whole genome shotgun (WGS) entry which is preliminary data.</text>
</comment>
<dbReference type="GO" id="GO:0016787">
    <property type="term" value="F:hydrolase activity"/>
    <property type="evidence" value="ECO:0007669"/>
    <property type="project" value="UniProtKB-KW"/>
</dbReference>
<evidence type="ECO:0000313" key="2">
    <source>
        <dbReference type="Proteomes" id="UP001601521"/>
    </source>
</evidence>
<dbReference type="Gene3D" id="3.40.50.1820">
    <property type="entry name" value="alpha/beta hydrolase"/>
    <property type="match status" value="1"/>
</dbReference>
<dbReference type="InterPro" id="IPR029058">
    <property type="entry name" value="AB_hydrolase_fold"/>
</dbReference>
<protein>
    <submittedName>
        <fullName evidence="1">RBBP9/YdeN family alpha/beta hydrolase</fullName>
    </submittedName>
</protein>
<gene>
    <name evidence="1" type="ORF">ACFYTH_29585</name>
</gene>
<dbReference type="InterPro" id="IPR010662">
    <property type="entry name" value="RBBP9/YdeN"/>
</dbReference>
<dbReference type="Pfam" id="PF06821">
    <property type="entry name" value="Ser_hydrolase"/>
    <property type="match status" value="1"/>
</dbReference>
<evidence type="ECO:0000313" key="1">
    <source>
        <dbReference type="EMBL" id="MFF0457535.1"/>
    </source>
</evidence>
<organism evidence="1 2">
    <name type="scientific">Nocardia africana</name>
    <dbReference type="NCBI Taxonomy" id="134964"/>
    <lineage>
        <taxon>Bacteria</taxon>
        <taxon>Bacillati</taxon>
        <taxon>Actinomycetota</taxon>
        <taxon>Actinomycetes</taxon>
        <taxon>Mycobacteriales</taxon>
        <taxon>Nocardiaceae</taxon>
        <taxon>Nocardia</taxon>
    </lineage>
</organism>
<proteinExistence type="predicted"/>
<reference evidence="1 2" key="1">
    <citation type="submission" date="2024-10" db="EMBL/GenBank/DDBJ databases">
        <title>The Natural Products Discovery Center: Release of the First 8490 Sequenced Strains for Exploring Actinobacteria Biosynthetic Diversity.</title>
        <authorList>
            <person name="Kalkreuter E."/>
            <person name="Kautsar S.A."/>
            <person name="Yang D."/>
            <person name="Bader C.D."/>
            <person name="Teijaro C.N."/>
            <person name="Fluegel L."/>
            <person name="Davis C.M."/>
            <person name="Simpson J.R."/>
            <person name="Lauterbach L."/>
            <person name="Steele A.D."/>
            <person name="Gui C."/>
            <person name="Meng S."/>
            <person name="Li G."/>
            <person name="Viehrig K."/>
            <person name="Ye F."/>
            <person name="Su P."/>
            <person name="Kiefer A.F."/>
            <person name="Nichols A."/>
            <person name="Cepeda A.J."/>
            <person name="Yan W."/>
            <person name="Fan B."/>
            <person name="Jiang Y."/>
            <person name="Adhikari A."/>
            <person name="Zheng C.-J."/>
            <person name="Schuster L."/>
            <person name="Cowan T.M."/>
            <person name="Smanski M.J."/>
            <person name="Chevrette M.G."/>
            <person name="De Carvalho L.P.S."/>
            <person name="Shen B."/>
        </authorList>
    </citation>
    <scope>NUCLEOTIDE SEQUENCE [LARGE SCALE GENOMIC DNA]</scope>
    <source>
        <strain evidence="1 2">NPDC004550</strain>
    </source>
</reference>
<sequence length="194" mass="20641">MRTTNHATLVIVPGLREHVDNHWQTILAAESPNARTVPPSSNLSLDERLTALDQTLSTVPGRAILVAHSAGVLTTVHWAQRHPNEIRITGALLATPPNLDTALPTGYPAQHTLAASGWTPTPRRQLPFPSIVAASSNDPLADPGDVADLAASWGSRLIDLGEVGHLNPASGYGPWPEALELIRQLAEPPTPPHP</sequence>
<name>A0ABW6NQW0_9NOCA</name>